<reference evidence="2 3" key="1">
    <citation type="journal article" date="2007" name="Science">
        <title>The Fusarium graminearum genome reveals a link between localized polymorphism and pathogen specialization.</title>
        <authorList>
            <person name="Cuomo C.A."/>
            <person name="Gueldener U."/>
            <person name="Xu J.-R."/>
            <person name="Trail F."/>
            <person name="Turgeon B.G."/>
            <person name="Di Pietro A."/>
            <person name="Walton J.D."/>
            <person name="Ma L.-J."/>
            <person name="Baker S.E."/>
            <person name="Rep M."/>
            <person name="Adam G."/>
            <person name="Antoniw J."/>
            <person name="Baldwin T."/>
            <person name="Calvo S.E."/>
            <person name="Chang Y.-L."/>
            <person name="DeCaprio D."/>
            <person name="Gale L.R."/>
            <person name="Gnerre S."/>
            <person name="Goswami R.S."/>
            <person name="Hammond-Kosack K."/>
            <person name="Harris L.J."/>
            <person name="Hilburn K."/>
            <person name="Kennell J.C."/>
            <person name="Kroken S."/>
            <person name="Magnuson J.K."/>
            <person name="Mannhaupt G."/>
            <person name="Mauceli E.W."/>
            <person name="Mewes H.-W."/>
            <person name="Mitterbauer R."/>
            <person name="Muehlbauer G."/>
            <person name="Muensterkoetter M."/>
            <person name="Nelson D."/>
            <person name="O'Donnell K."/>
            <person name="Ouellet T."/>
            <person name="Qi W."/>
            <person name="Quesneville H."/>
            <person name="Roncero M.I.G."/>
            <person name="Seong K.-Y."/>
            <person name="Tetko I.V."/>
            <person name="Urban M."/>
            <person name="Waalwijk C."/>
            <person name="Ward T.J."/>
            <person name="Yao J."/>
            <person name="Birren B.W."/>
            <person name="Kistler H.C."/>
        </authorList>
    </citation>
    <scope>NUCLEOTIDE SEQUENCE [LARGE SCALE GENOMIC DNA]</scope>
    <source>
        <strain evidence="3">ATCC MYA-4620 / CBS 123657 / FGSC 9075 / NRRL 31084 / PH-1</strain>
        <strain evidence="2">PH-1 / ATCC MYA-4620 / FGSC 9075 / NRRL 31084</strain>
    </source>
</reference>
<reference evidence="2 3" key="2">
    <citation type="journal article" date="2010" name="Nature">
        <title>Comparative genomics reveals mobile pathogenicity chromosomes in Fusarium.</title>
        <authorList>
            <person name="Ma L.J."/>
            <person name="van der Does H.C."/>
            <person name="Borkovich K.A."/>
            <person name="Coleman J.J."/>
            <person name="Daboussi M.J."/>
            <person name="Di Pietro A."/>
            <person name="Dufresne M."/>
            <person name="Freitag M."/>
            <person name="Grabherr M."/>
            <person name="Henrissat B."/>
            <person name="Houterman P.M."/>
            <person name="Kang S."/>
            <person name="Shim W.B."/>
            <person name="Woloshuk C."/>
            <person name="Xie X."/>
            <person name="Xu J.R."/>
            <person name="Antoniw J."/>
            <person name="Baker S.E."/>
            <person name="Bluhm B.H."/>
            <person name="Breakspear A."/>
            <person name="Brown D.W."/>
            <person name="Butchko R.A."/>
            <person name="Chapman S."/>
            <person name="Coulson R."/>
            <person name="Coutinho P.M."/>
            <person name="Danchin E.G."/>
            <person name="Diener A."/>
            <person name="Gale L.R."/>
            <person name="Gardiner D.M."/>
            <person name="Goff S."/>
            <person name="Hammond-Kosack K.E."/>
            <person name="Hilburn K."/>
            <person name="Hua-Van A."/>
            <person name="Jonkers W."/>
            <person name="Kazan K."/>
            <person name="Kodira C.D."/>
            <person name="Koehrsen M."/>
            <person name="Kumar L."/>
            <person name="Lee Y.H."/>
            <person name="Li L."/>
            <person name="Manners J.M."/>
            <person name="Miranda-Saavedra D."/>
            <person name="Mukherjee M."/>
            <person name="Park G."/>
            <person name="Park J."/>
            <person name="Park S.Y."/>
            <person name="Proctor R.H."/>
            <person name="Regev A."/>
            <person name="Ruiz-Roldan M.C."/>
            <person name="Sain D."/>
            <person name="Sakthikumar S."/>
            <person name="Sykes S."/>
            <person name="Schwartz D.C."/>
            <person name="Turgeon B.G."/>
            <person name="Wapinski I."/>
            <person name="Yoder O."/>
            <person name="Young S."/>
            <person name="Zeng Q."/>
            <person name="Zhou S."/>
            <person name="Galagan J."/>
            <person name="Cuomo C.A."/>
            <person name="Kistler H.C."/>
            <person name="Rep M."/>
        </authorList>
    </citation>
    <scope>GENOME REANNOTATION</scope>
    <source>
        <strain evidence="3">ATCC MYA-4620 / CBS 123657 / FGSC 9075 / NRRL 31084 / PH-1</strain>
        <strain evidence="2">PH-1 / ATCC MYA-4620 / FGSC 9075 / NRRL 31084</strain>
    </source>
</reference>
<dbReference type="EMBL" id="HG970332">
    <property type="protein sequence ID" value="CEF75216.1"/>
    <property type="molecule type" value="Genomic_DNA"/>
</dbReference>
<dbReference type="VEuPathDB" id="FungiDB:FGRAMPH1_01G06823"/>
<evidence type="ECO:0000313" key="2">
    <source>
        <dbReference type="EnsemblFungi" id="CEF75216"/>
    </source>
</evidence>
<accession>A0A0E0RVE1</accession>
<dbReference type="InParanoid" id="A0A0E0RVE1"/>
<proteinExistence type="predicted"/>
<sequence length="35" mass="4037">MQHCGSSLQHHMVLSMRFTSDQKHMAWNLIDTGHA</sequence>
<dbReference type="Proteomes" id="UP000070720">
    <property type="component" value="Chromosome 1"/>
</dbReference>
<organism evidence="2">
    <name type="scientific">Gibberella zeae (strain ATCC MYA-4620 / CBS 123657 / FGSC 9075 / NRRL 31084 / PH-1)</name>
    <name type="common">Wheat head blight fungus</name>
    <name type="synonym">Fusarium graminearum</name>
    <dbReference type="NCBI Taxonomy" id="229533"/>
    <lineage>
        <taxon>Eukaryota</taxon>
        <taxon>Fungi</taxon>
        <taxon>Dikarya</taxon>
        <taxon>Ascomycota</taxon>
        <taxon>Pezizomycotina</taxon>
        <taxon>Sordariomycetes</taxon>
        <taxon>Hypocreomycetidae</taxon>
        <taxon>Hypocreales</taxon>
        <taxon>Nectriaceae</taxon>
        <taxon>Fusarium</taxon>
    </lineage>
</organism>
<dbReference type="EnsemblFungi" id="CEF75216">
    <property type="protein sequence ID" value="CEF75216"/>
    <property type="gene ID" value="FGRRES_20086"/>
</dbReference>
<dbReference type="AlphaFoldDB" id="A0A0E0RVE1"/>
<evidence type="ECO:0000313" key="3">
    <source>
        <dbReference type="Proteomes" id="UP000070720"/>
    </source>
</evidence>
<reference key="3">
    <citation type="submission" date="2014-02" db="EMBL/GenBank/DDBJ databases">
        <title>A revised Fusarium graminearum genomic reference sequence using whole shotgun re-sequencing.</title>
        <authorList>
            <person name="King R."/>
            <person name="Urban M."/>
            <person name="Hassani-Pak K."/>
            <person name="Hammond-Kosack K."/>
        </authorList>
    </citation>
    <scope>NUCLEOTIDE SEQUENCE</scope>
    <source>
        <strain>PH-1</strain>
    </source>
</reference>
<gene>
    <name evidence="1" type="ORF">FGRAMPH1_01T06823</name>
</gene>
<evidence type="ECO:0000313" key="1">
    <source>
        <dbReference type="EMBL" id="CEF75216.1"/>
    </source>
</evidence>
<protein>
    <submittedName>
        <fullName evidence="1">Chromosome 1, complete genome</fullName>
    </submittedName>
</protein>
<reference evidence="2" key="5">
    <citation type="submission" date="2017-01" db="UniProtKB">
        <authorList>
            <consortium name="EnsemblFungi"/>
        </authorList>
    </citation>
    <scope>IDENTIFICATION</scope>
    <source>
        <strain evidence="2">PH-1 / ATCC MYA-4620 / FGSC 9075 / NRRL 31084</strain>
    </source>
</reference>
<keyword evidence="3" id="KW-1185">Reference proteome</keyword>
<name>A0A0E0RVE1_GIBZE</name>
<reference evidence="1 3" key="4">
    <citation type="journal article" date="2015" name="BMC Genomics">
        <title>The completed genome sequence of the pathogenic ascomycete fungus Fusarium graminearum.</title>
        <authorList>
            <person name="King R."/>
            <person name="Urban M."/>
            <person name="Hammond-Kosack M.C."/>
            <person name="Hassani-Pak K."/>
            <person name="Hammond-Kosack K.E."/>
        </authorList>
    </citation>
    <scope>NUCLEOTIDE SEQUENCE [LARGE SCALE GENOMIC DNA]</scope>
    <source>
        <strain evidence="3">ATCC MYA-4620 / CBS 123657 / FGSC 9075 / NRRL 31084 / PH-1</strain>
        <strain evidence="1">PH-1</strain>
    </source>
</reference>